<protein>
    <submittedName>
        <fullName evidence="4">T9SS type A sorting domain-containing protein</fullName>
    </submittedName>
</protein>
<sequence length="431" mass="47051">MKKITLLITSLLYMTFGYSQNLITNGTFDDATGWTVVNQYGTDSTNGSVDFSNGVVNVGKIDDTDGGWIHMGFYTSLTLTSGWYQFDMDMNFDGINEIWGEVYLGTEEPVQNQEYFGDMQVIKAYNAWDCLQTYSGSAVASGCDDSNPGLFFVPNDGTYYLLFRSGGSNFGTSGVELDNFNLTASSAPAGMTSDFYFDFASPAGLQTYNISINEDATNTVTDGINPSTEVAEISGINDDWFSKVFFQNPVGIDLSSADKGVSLKVKGPRALPVTVKIENGGTAYEVTVDYTTPNVWQELIFDFTGANSVANTEVAVFFDIQVDSDVVTDPNLNTFQIDDFMLGEFATLGTSSFENIDLTVYPNPTTDFWNISTNNQIISFVEVFDMNGKRVAVKQPQSLSSKIDSSGLGSGTYILKITTDKSSTTQKIVKL</sequence>
<dbReference type="Pfam" id="PF18962">
    <property type="entry name" value="Por_Secre_tail"/>
    <property type="match status" value="1"/>
</dbReference>
<reference evidence="4 5" key="1">
    <citation type="submission" date="2019-04" db="EMBL/GenBank/DDBJ databases">
        <title>Psychroflexus halotolerans sp. nov., isolated from a marine solar saltern.</title>
        <authorList>
            <person name="Feng X."/>
        </authorList>
    </citation>
    <scope>NUCLEOTIDE SEQUENCE [LARGE SCALE GENOMIC DNA]</scope>
    <source>
        <strain evidence="4 5">WDS2C27</strain>
    </source>
</reference>
<keyword evidence="1 2" id="KW-0732">Signal</keyword>
<feature type="chain" id="PRO_5020602798" evidence="2">
    <location>
        <begin position="22"/>
        <end position="431"/>
    </location>
</feature>
<feature type="signal peptide" evidence="2">
    <location>
        <begin position="1"/>
        <end position="21"/>
    </location>
</feature>
<keyword evidence="5" id="KW-1185">Reference proteome</keyword>
<evidence type="ECO:0000313" key="4">
    <source>
        <dbReference type="EMBL" id="TKS55767.1"/>
    </source>
</evidence>
<dbReference type="AlphaFoldDB" id="A0A4U5TNY7"/>
<proteinExistence type="predicted"/>
<dbReference type="OrthoDB" id="5381604at2"/>
<feature type="domain" description="Secretion system C-terminal sorting" evidence="3">
    <location>
        <begin position="360"/>
        <end position="429"/>
    </location>
</feature>
<dbReference type="NCBIfam" id="TIGR04183">
    <property type="entry name" value="Por_Secre_tail"/>
    <property type="match status" value="1"/>
</dbReference>
<evidence type="ECO:0000256" key="1">
    <source>
        <dbReference type="ARBA" id="ARBA00022729"/>
    </source>
</evidence>
<dbReference type="InterPro" id="IPR026444">
    <property type="entry name" value="Secre_tail"/>
</dbReference>
<evidence type="ECO:0000256" key="2">
    <source>
        <dbReference type="SAM" id="SignalP"/>
    </source>
</evidence>
<organism evidence="4 5">
    <name type="scientific">Mesohalobacter halotolerans</name>
    <dbReference type="NCBI Taxonomy" id="1883405"/>
    <lineage>
        <taxon>Bacteria</taxon>
        <taxon>Pseudomonadati</taxon>
        <taxon>Bacteroidota</taxon>
        <taxon>Flavobacteriia</taxon>
        <taxon>Flavobacteriales</taxon>
        <taxon>Flavobacteriaceae</taxon>
        <taxon>Mesohalobacter</taxon>
    </lineage>
</organism>
<evidence type="ECO:0000313" key="5">
    <source>
        <dbReference type="Proteomes" id="UP000306552"/>
    </source>
</evidence>
<dbReference type="RefSeq" id="WP_138932595.1">
    <property type="nucleotide sequence ID" value="NZ_SWMU01000004.1"/>
</dbReference>
<comment type="caution">
    <text evidence="4">The sequence shown here is derived from an EMBL/GenBank/DDBJ whole genome shotgun (WGS) entry which is preliminary data.</text>
</comment>
<evidence type="ECO:0000259" key="3">
    <source>
        <dbReference type="Pfam" id="PF18962"/>
    </source>
</evidence>
<accession>A0A4U5TNY7</accession>
<dbReference type="EMBL" id="SWMU01000004">
    <property type="protein sequence ID" value="TKS55767.1"/>
    <property type="molecule type" value="Genomic_DNA"/>
</dbReference>
<name>A0A4U5TNY7_9FLAO</name>
<dbReference type="Proteomes" id="UP000306552">
    <property type="component" value="Unassembled WGS sequence"/>
</dbReference>
<gene>
    <name evidence="4" type="ORF">FCN74_10725</name>
</gene>